<dbReference type="EMBL" id="RHGY01000002">
    <property type="protein sequence ID" value="RRG18238.1"/>
    <property type="molecule type" value="Genomic_DNA"/>
</dbReference>
<accession>A0A3P2RL93</accession>
<reference evidence="1 2" key="1">
    <citation type="submission" date="2018-10" db="EMBL/GenBank/DDBJ databases">
        <title>Draft genome sequence of Weissella viridescens UCO-SMC3.</title>
        <authorList>
            <person name="Garcia-Cancino A."/>
            <person name="Espinoza-Monje M."/>
            <person name="Albarracin L."/>
            <person name="Garcia-Castillo V."/>
            <person name="Campos-Martin J."/>
            <person name="Nakano Y."/>
            <person name="Guitierrez-Zamorano C."/>
            <person name="Ikeda-Ohtsubo W."/>
            <person name="Morita H."/>
            <person name="Kitazawa H."/>
            <person name="Villena J."/>
        </authorList>
    </citation>
    <scope>NUCLEOTIDE SEQUENCE [LARGE SCALE GENOMIC DNA]</scope>
    <source>
        <strain evidence="1 2">UCO-SMC3</strain>
    </source>
</reference>
<protein>
    <submittedName>
        <fullName evidence="1">Uncharacterized protein</fullName>
    </submittedName>
</protein>
<name>A0A3P2RL93_WEIVI</name>
<gene>
    <name evidence="1" type="ORF">D3P96_02820</name>
</gene>
<dbReference type="Proteomes" id="UP000275836">
    <property type="component" value="Unassembled WGS sequence"/>
</dbReference>
<evidence type="ECO:0000313" key="2">
    <source>
        <dbReference type="Proteomes" id="UP000275836"/>
    </source>
</evidence>
<proteinExistence type="predicted"/>
<sequence>MEANQKETTLVQELVENQGKIATFGVVAGVVLAGMNVTSNEELNKRHDEFNNKFTTVLDNLDKSSEKEASDNLIMIGHAGLHVFDFIDYINVSIEGDHA</sequence>
<dbReference type="RefSeq" id="WP_124942884.1">
    <property type="nucleotide sequence ID" value="NZ_RHGY01000002.1"/>
</dbReference>
<evidence type="ECO:0000313" key="1">
    <source>
        <dbReference type="EMBL" id="RRG18238.1"/>
    </source>
</evidence>
<comment type="caution">
    <text evidence="1">The sequence shown here is derived from an EMBL/GenBank/DDBJ whole genome shotgun (WGS) entry which is preliminary data.</text>
</comment>
<organism evidence="1 2">
    <name type="scientific">Weissella viridescens</name>
    <name type="common">Lactobacillus viridescens</name>
    <dbReference type="NCBI Taxonomy" id="1629"/>
    <lineage>
        <taxon>Bacteria</taxon>
        <taxon>Bacillati</taxon>
        <taxon>Bacillota</taxon>
        <taxon>Bacilli</taxon>
        <taxon>Lactobacillales</taxon>
        <taxon>Lactobacillaceae</taxon>
        <taxon>Weissella</taxon>
    </lineage>
</organism>
<dbReference type="AlphaFoldDB" id="A0A3P2RL93"/>